<reference evidence="6" key="1">
    <citation type="submission" date="2021-11" db="EMBL/GenBank/DDBJ databases">
        <authorList>
            <consortium name="Genoscope - CEA"/>
            <person name="William W."/>
        </authorList>
    </citation>
    <scope>NUCLEOTIDE SEQUENCE</scope>
</reference>
<evidence type="ECO:0000256" key="4">
    <source>
        <dbReference type="SAM" id="SignalP"/>
    </source>
</evidence>
<dbReference type="Proteomes" id="UP000789595">
    <property type="component" value="Unassembled WGS sequence"/>
</dbReference>
<keyword evidence="1" id="KW-0328">Glycosyltransferase</keyword>
<dbReference type="EMBL" id="CAKKNE010000004">
    <property type="protein sequence ID" value="CAH0374562.1"/>
    <property type="molecule type" value="Genomic_DNA"/>
</dbReference>
<sequence length="497" mass="52692">MRLLLMAWWVARPVASAATACLYAHGDASRRPRTCVDVRALSRQSPARCATRSLRHQVCAHADGELVQPFFVHAATAGGNASSPGPPTEYVVEHGVCRAAARGAADAVGAAAGAHECAARCAARLLAAGCRAWSFANRSCALFYDRGAPRSVERSHDARCASGEVDAPVRVVRDAVVSHYGTHVCPCRDLGAPCVVTTLACGADADEPLSTDAALRRARCAAPRSDAAVVSIAQQFGAATYHFLVEDLGRWLVARGAVPHHARVRVAAPEHPGRARRERNWWQRAIHGDRDPLRNRPQIVELLRLTGVGRARIETGPGPFRLVYAPAQSPCEGPTIHHLLALRAALRAAAPTAAKPRVVVVRRAATRALSNHDALVAALVGAGIDVAVYDDRPLPQHEILALFATARAVVAPHGAGLANIVVAPRRAIVVEIRDARHSRCFQYLAEALGLRWEGLASVAAPAADFMAAPLVAPVAAVVRLVVRAANATLDAVVSKRI</sequence>
<comment type="caution">
    <text evidence="6">The sequence shown here is derived from an EMBL/GenBank/DDBJ whole genome shotgun (WGS) entry which is preliminary data.</text>
</comment>
<name>A0A8J2SVE0_9STRA</name>
<dbReference type="GO" id="GO:0016757">
    <property type="term" value="F:glycosyltransferase activity"/>
    <property type="evidence" value="ECO:0007669"/>
    <property type="project" value="UniProtKB-KW"/>
</dbReference>
<dbReference type="InterPro" id="IPR007657">
    <property type="entry name" value="Glycosyltransferase_61"/>
</dbReference>
<evidence type="ECO:0000313" key="6">
    <source>
        <dbReference type="EMBL" id="CAH0374562.1"/>
    </source>
</evidence>
<feature type="signal peptide" evidence="4">
    <location>
        <begin position="1"/>
        <end position="16"/>
    </location>
</feature>
<dbReference type="Gene3D" id="3.50.4.10">
    <property type="entry name" value="Hepatocyte Growth Factor"/>
    <property type="match status" value="1"/>
</dbReference>
<evidence type="ECO:0000256" key="1">
    <source>
        <dbReference type="ARBA" id="ARBA00022676"/>
    </source>
</evidence>
<keyword evidence="4" id="KW-0732">Signal</keyword>
<keyword evidence="7" id="KW-1185">Reference proteome</keyword>
<evidence type="ECO:0000259" key="5">
    <source>
        <dbReference type="Pfam" id="PF04577"/>
    </source>
</evidence>
<dbReference type="AlphaFoldDB" id="A0A8J2SVE0"/>
<organism evidence="6 7">
    <name type="scientific">Pelagomonas calceolata</name>
    <dbReference type="NCBI Taxonomy" id="35677"/>
    <lineage>
        <taxon>Eukaryota</taxon>
        <taxon>Sar</taxon>
        <taxon>Stramenopiles</taxon>
        <taxon>Ochrophyta</taxon>
        <taxon>Pelagophyceae</taxon>
        <taxon>Pelagomonadales</taxon>
        <taxon>Pelagomonadaceae</taxon>
        <taxon>Pelagomonas</taxon>
    </lineage>
</organism>
<evidence type="ECO:0000313" key="7">
    <source>
        <dbReference type="Proteomes" id="UP000789595"/>
    </source>
</evidence>
<dbReference type="InterPro" id="IPR049625">
    <property type="entry name" value="Glyco_transf_61_cat"/>
</dbReference>
<gene>
    <name evidence="6" type="ORF">PECAL_4P18540</name>
</gene>
<dbReference type="OrthoDB" id="185291at2759"/>
<keyword evidence="2" id="KW-0808">Transferase</keyword>
<proteinExistence type="predicted"/>
<keyword evidence="3" id="KW-0325">Glycoprotein</keyword>
<accession>A0A8J2SVE0</accession>
<evidence type="ECO:0000256" key="2">
    <source>
        <dbReference type="ARBA" id="ARBA00022679"/>
    </source>
</evidence>
<protein>
    <recommendedName>
        <fullName evidence="5">Glycosyltransferase 61 catalytic domain-containing protein</fullName>
    </recommendedName>
</protein>
<evidence type="ECO:0000256" key="3">
    <source>
        <dbReference type="ARBA" id="ARBA00023180"/>
    </source>
</evidence>
<dbReference type="PANTHER" id="PTHR20961">
    <property type="entry name" value="GLYCOSYLTRANSFERASE"/>
    <property type="match status" value="1"/>
</dbReference>
<feature type="chain" id="PRO_5035191267" description="Glycosyltransferase 61 catalytic domain-containing protein" evidence="4">
    <location>
        <begin position="17"/>
        <end position="497"/>
    </location>
</feature>
<dbReference type="Pfam" id="PF04577">
    <property type="entry name" value="Glyco_transf_61"/>
    <property type="match status" value="1"/>
</dbReference>
<feature type="domain" description="Glycosyltransferase 61 catalytic" evidence="5">
    <location>
        <begin position="321"/>
        <end position="430"/>
    </location>
</feature>
<dbReference type="PANTHER" id="PTHR20961:SF150">
    <property type="entry name" value="GLYCOSYLTRANSFERASE FAMILY 61 PROTEIN"/>
    <property type="match status" value="1"/>
</dbReference>